<protein>
    <submittedName>
        <fullName evidence="6">GT2 family glycosyltransferase</fullName>
    </submittedName>
</protein>
<evidence type="ECO:0000259" key="5">
    <source>
        <dbReference type="Pfam" id="PF00535"/>
    </source>
</evidence>
<evidence type="ECO:0000256" key="2">
    <source>
        <dbReference type="ARBA" id="ARBA00006739"/>
    </source>
</evidence>
<keyword evidence="3" id="KW-0328">Glycosyltransferase</keyword>
<dbReference type="RefSeq" id="WP_167068116.1">
    <property type="nucleotide sequence ID" value="NZ_JAAOZR010000094.1"/>
</dbReference>
<dbReference type="InterPro" id="IPR029044">
    <property type="entry name" value="Nucleotide-diphossugar_trans"/>
</dbReference>
<accession>A0ABS4I7V8</accession>
<evidence type="ECO:0000256" key="1">
    <source>
        <dbReference type="ARBA" id="ARBA00004776"/>
    </source>
</evidence>
<dbReference type="EMBL" id="JAGGKV010000027">
    <property type="protein sequence ID" value="MBP1966993.1"/>
    <property type="molecule type" value="Genomic_DNA"/>
</dbReference>
<sequence>MRRIERRSFTARRSKRSKKFNQLYRMGYNLGYDNAHDYGYQNGWEAGVVSYSQPFGGTSIIIVTTNDQRVHLQNCIDSIYAYTPEPFEIIIIDNASTDDTAAYLKSLKGKVRYRVFKSNLGFAGGTNQGLRLARGDTLLFLNNDTIVTKNWLTNMLTCLHSSEKIGLVGPVTNYISGEQLIETHYTSTEEMHRFAKAFNKSDPGKWVPAGRLTGFCVLMRRNVFERLSYLDEGFEIGNCEDDDFGFRARMMGLELVVAKDTFIHHVGSVSIKALGDQFEKVYSKNLDFYSRKWGDSHSLLHEVQQKLGGSTASMNDFYPSHTIVRGVLPQLYWVENGIRHPIEGGMSLLASRISQVDLRSWRIGPPISSQAVEEKLAHLAQVVKTEGPFPDGLLVRTSENIVYQVKGDKLHRFINDWAMLFWHLKERHQVTIDGQSLEQYAQGMPIIAPASIVANNV</sequence>
<dbReference type="PANTHER" id="PTHR43179:SF12">
    <property type="entry name" value="GALACTOFURANOSYLTRANSFERASE GLFT2"/>
    <property type="match status" value="1"/>
</dbReference>
<dbReference type="Gene3D" id="3.90.550.10">
    <property type="entry name" value="Spore Coat Polysaccharide Biosynthesis Protein SpsA, Chain A"/>
    <property type="match status" value="1"/>
</dbReference>
<dbReference type="PANTHER" id="PTHR43179">
    <property type="entry name" value="RHAMNOSYLTRANSFERASE WBBL"/>
    <property type="match status" value="1"/>
</dbReference>
<dbReference type="Proteomes" id="UP001519344">
    <property type="component" value="Unassembled WGS sequence"/>
</dbReference>
<evidence type="ECO:0000256" key="3">
    <source>
        <dbReference type="ARBA" id="ARBA00022676"/>
    </source>
</evidence>
<organism evidence="6 7">
    <name type="scientific">Paenibacillus aceris</name>
    <dbReference type="NCBI Taxonomy" id="869555"/>
    <lineage>
        <taxon>Bacteria</taxon>
        <taxon>Bacillati</taxon>
        <taxon>Bacillota</taxon>
        <taxon>Bacilli</taxon>
        <taxon>Bacillales</taxon>
        <taxon>Paenibacillaceae</taxon>
        <taxon>Paenibacillus</taxon>
    </lineage>
</organism>
<dbReference type="InterPro" id="IPR001173">
    <property type="entry name" value="Glyco_trans_2-like"/>
</dbReference>
<keyword evidence="4" id="KW-0808">Transferase</keyword>
<comment type="caution">
    <text evidence="6">The sequence shown here is derived from an EMBL/GenBank/DDBJ whole genome shotgun (WGS) entry which is preliminary data.</text>
</comment>
<name>A0ABS4I7V8_9BACL</name>
<comment type="pathway">
    <text evidence="1">Cell wall biogenesis; cell wall polysaccharide biosynthesis.</text>
</comment>
<dbReference type="Pfam" id="PF00535">
    <property type="entry name" value="Glycos_transf_2"/>
    <property type="match status" value="1"/>
</dbReference>
<evidence type="ECO:0000313" key="6">
    <source>
        <dbReference type="EMBL" id="MBP1966993.1"/>
    </source>
</evidence>
<feature type="domain" description="Glycosyltransferase 2-like" evidence="5">
    <location>
        <begin position="59"/>
        <end position="227"/>
    </location>
</feature>
<reference evidence="6 7" key="1">
    <citation type="submission" date="2021-03" db="EMBL/GenBank/DDBJ databases">
        <title>Genomic Encyclopedia of Type Strains, Phase IV (KMG-IV): sequencing the most valuable type-strain genomes for metagenomic binning, comparative biology and taxonomic classification.</title>
        <authorList>
            <person name="Goeker M."/>
        </authorList>
    </citation>
    <scope>NUCLEOTIDE SEQUENCE [LARGE SCALE GENOMIC DNA]</scope>
    <source>
        <strain evidence="6 7">DSM 24950</strain>
    </source>
</reference>
<evidence type="ECO:0000256" key="4">
    <source>
        <dbReference type="ARBA" id="ARBA00022679"/>
    </source>
</evidence>
<dbReference type="SUPFAM" id="SSF53448">
    <property type="entry name" value="Nucleotide-diphospho-sugar transferases"/>
    <property type="match status" value="1"/>
</dbReference>
<comment type="similarity">
    <text evidence="2">Belongs to the glycosyltransferase 2 family.</text>
</comment>
<gene>
    <name evidence="6" type="ORF">J2Z65_006254</name>
</gene>
<evidence type="ECO:0000313" key="7">
    <source>
        <dbReference type="Proteomes" id="UP001519344"/>
    </source>
</evidence>
<keyword evidence="7" id="KW-1185">Reference proteome</keyword>
<dbReference type="CDD" id="cd04186">
    <property type="entry name" value="GT_2_like_c"/>
    <property type="match status" value="1"/>
</dbReference>
<proteinExistence type="inferred from homology"/>